<keyword evidence="3 5" id="KW-0238">DNA-binding</keyword>
<organism evidence="8 9">
    <name type="scientific">Bacteroides uniformis</name>
    <dbReference type="NCBI Taxonomy" id="820"/>
    <lineage>
        <taxon>Bacteria</taxon>
        <taxon>Pseudomonadati</taxon>
        <taxon>Bacteroidota</taxon>
        <taxon>Bacteroidia</taxon>
        <taxon>Bacteroidales</taxon>
        <taxon>Bacteroidaceae</taxon>
        <taxon>Bacteroides</taxon>
    </lineage>
</organism>
<dbReference type="Pfam" id="PF02899">
    <property type="entry name" value="Phage_int_SAM_1"/>
    <property type="match status" value="1"/>
</dbReference>
<dbReference type="GO" id="GO:0003677">
    <property type="term" value="F:DNA binding"/>
    <property type="evidence" value="ECO:0007669"/>
    <property type="project" value="UniProtKB-UniRule"/>
</dbReference>
<name>A0A174PMK7_BACUN</name>
<evidence type="ECO:0000256" key="2">
    <source>
        <dbReference type="ARBA" id="ARBA00022908"/>
    </source>
</evidence>
<protein>
    <submittedName>
        <fullName evidence="8">Integrase, site-specific recombinase</fullName>
    </submittedName>
</protein>
<gene>
    <name evidence="8" type="primary">xerD_2</name>
    <name evidence="8" type="ORF">ERS852554_01164</name>
</gene>
<dbReference type="PROSITE" id="PS51900">
    <property type="entry name" value="CB"/>
    <property type="match status" value="1"/>
</dbReference>
<dbReference type="RefSeq" id="WP_057279581.1">
    <property type="nucleotide sequence ID" value="NZ_CZBF01000002.1"/>
</dbReference>
<feature type="domain" description="Core-binding (CB)" evidence="7">
    <location>
        <begin position="12"/>
        <end position="97"/>
    </location>
</feature>
<dbReference type="PANTHER" id="PTHR30349">
    <property type="entry name" value="PHAGE INTEGRASE-RELATED"/>
    <property type="match status" value="1"/>
</dbReference>
<dbReference type="InterPro" id="IPR013762">
    <property type="entry name" value="Integrase-like_cat_sf"/>
</dbReference>
<dbReference type="EMBL" id="CZBF01000002">
    <property type="protein sequence ID" value="CUP60050.1"/>
    <property type="molecule type" value="Genomic_DNA"/>
</dbReference>
<evidence type="ECO:0000256" key="4">
    <source>
        <dbReference type="ARBA" id="ARBA00023172"/>
    </source>
</evidence>
<accession>A0A174PMK7</accession>
<evidence type="ECO:0000256" key="3">
    <source>
        <dbReference type="ARBA" id="ARBA00023125"/>
    </source>
</evidence>
<dbReference type="Pfam" id="PF00589">
    <property type="entry name" value="Phage_integrase"/>
    <property type="match status" value="1"/>
</dbReference>
<evidence type="ECO:0000259" key="7">
    <source>
        <dbReference type="PROSITE" id="PS51900"/>
    </source>
</evidence>
<dbReference type="InterPro" id="IPR011010">
    <property type="entry name" value="DNA_brk_join_enz"/>
</dbReference>
<dbReference type="InterPro" id="IPR002104">
    <property type="entry name" value="Integrase_catalytic"/>
</dbReference>
<sequence length="319" mass="37425">MIESEANSFQQITIDKVIADFLFHCQYEKNLNGKTIYAYRSDLHMFEKYMRNSYSSFLFEQVSKDMLKGYLRHIANYKPKTVKRKLASLKALFNYYDYEHDDFLNPFRKLHIRFKEPYVLPTVMTGDEVKTILKYLYKLRTDNPNTGNYMYKAQTRDIAVVELLFATGIRVSELCELTCNAVDLKQATIKVFGKGSKERVIQICSTEVLEILKQYEQLFAPSEYFFVNRLGNRLSPQSVRILIRRCKEETGLEKKISPHTFRHTFATLLLEEDVDIKYIQNLLGHSSITTTQIYTHVNMNKQKALLSSKHPRKKMDLEG</sequence>
<dbReference type="PANTHER" id="PTHR30349:SF41">
    <property type="entry name" value="INTEGRASE_RECOMBINASE PROTEIN MJ0367-RELATED"/>
    <property type="match status" value="1"/>
</dbReference>
<evidence type="ECO:0000259" key="6">
    <source>
        <dbReference type="PROSITE" id="PS51898"/>
    </source>
</evidence>
<keyword evidence="4" id="KW-0233">DNA recombination</keyword>
<dbReference type="Gene3D" id="1.10.443.10">
    <property type="entry name" value="Intergrase catalytic core"/>
    <property type="match status" value="1"/>
</dbReference>
<dbReference type="GO" id="GO:0015074">
    <property type="term" value="P:DNA integration"/>
    <property type="evidence" value="ECO:0007669"/>
    <property type="project" value="UniProtKB-KW"/>
</dbReference>
<keyword evidence="2" id="KW-0229">DNA integration</keyword>
<evidence type="ECO:0000256" key="5">
    <source>
        <dbReference type="PROSITE-ProRule" id="PRU01248"/>
    </source>
</evidence>
<dbReference type="Gene3D" id="1.10.150.130">
    <property type="match status" value="1"/>
</dbReference>
<comment type="similarity">
    <text evidence="1">Belongs to the 'phage' integrase family.</text>
</comment>
<dbReference type="PROSITE" id="PS51898">
    <property type="entry name" value="TYR_RECOMBINASE"/>
    <property type="match status" value="1"/>
</dbReference>
<dbReference type="InterPro" id="IPR044068">
    <property type="entry name" value="CB"/>
</dbReference>
<evidence type="ECO:0000313" key="8">
    <source>
        <dbReference type="EMBL" id="CUP60050.1"/>
    </source>
</evidence>
<feature type="domain" description="Tyr recombinase" evidence="6">
    <location>
        <begin position="119"/>
        <end position="307"/>
    </location>
</feature>
<evidence type="ECO:0000256" key="1">
    <source>
        <dbReference type="ARBA" id="ARBA00008857"/>
    </source>
</evidence>
<evidence type="ECO:0000313" key="9">
    <source>
        <dbReference type="Proteomes" id="UP000095788"/>
    </source>
</evidence>
<dbReference type="SUPFAM" id="SSF56349">
    <property type="entry name" value="DNA breaking-rejoining enzymes"/>
    <property type="match status" value="1"/>
</dbReference>
<reference evidence="8 9" key="1">
    <citation type="submission" date="2015-09" db="EMBL/GenBank/DDBJ databases">
        <authorList>
            <consortium name="Pathogen Informatics"/>
        </authorList>
    </citation>
    <scope>NUCLEOTIDE SEQUENCE [LARGE SCALE GENOMIC DNA]</scope>
    <source>
        <strain evidence="8 9">2789STDY5834942</strain>
    </source>
</reference>
<dbReference type="InterPro" id="IPR004107">
    <property type="entry name" value="Integrase_SAM-like_N"/>
</dbReference>
<dbReference type="GO" id="GO:0006310">
    <property type="term" value="P:DNA recombination"/>
    <property type="evidence" value="ECO:0007669"/>
    <property type="project" value="UniProtKB-KW"/>
</dbReference>
<dbReference type="Proteomes" id="UP000095788">
    <property type="component" value="Unassembled WGS sequence"/>
</dbReference>
<dbReference type="InterPro" id="IPR010998">
    <property type="entry name" value="Integrase_recombinase_N"/>
</dbReference>
<dbReference type="AlphaFoldDB" id="A0A174PMK7"/>
<proteinExistence type="inferred from homology"/>
<dbReference type="InterPro" id="IPR050090">
    <property type="entry name" value="Tyrosine_recombinase_XerCD"/>
</dbReference>